<evidence type="ECO:0000256" key="5">
    <source>
        <dbReference type="ARBA" id="ARBA00001946"/>
    </source>
</evidence>
<comment type="catalytic activity">
    <reaction evidence="1">
        <text>L-threonine = 2-oxobutanoate + NH4(+)</text>
        <dbReference type="Rhea" id="RHEA:22108"/>
        <dbReference type="ChEBI" id="CHEBI:16763"/>
        <dbReference type="ChEBI" id="CHEBI:28938"/>
        <dbReference type="ChEBI" id="CHEBI:57926"/>
        <dbReference type="EC" id="4.3.1.19"/>
    </reaction>
</comment>
<comment type="cofactor">
    <cofactor evidence="5">
        <name>Mg(2+)</name>
        <dbReference type="ChEBI" id="CHEBI:18420"/>
    </cofactor>
</comment>
<keyword evidence="8" id="KW-0460">Magnesium</keyword>
<name>A0A918A1J5_9ACTN</name>
<keyword evidence="10" id="KW-0456">Lyase</keyword>
<dbReference type="GO" id="GO:0070179">
    <property type="term" value="P:D-serine biosynthetic process"/>
    <property type="evidence" value="ECO:0007669"/>
    <property type="project" value="TreeGrafter"/>
</dbReference>
<dbReference type="InterPro" id="IPR036052">
    <property type="entry name" value="TrpB-like_PALP_sf"/>
</dbReference>
<keyword evidence="9" id="KW-0663">Pyridoxal phosphate</keyword>
<dbReference type="CDD" id="cd01562">
    <property type="entry name" value="Thr-dehyd"/>
    <property type="match status" value="1"/>
</dbReference>
<dbReference type="EMBL" id="BMNK01000001">
    <property type="protein sequence ID" value="GGP01997.1"/>
    <property type="molecule type" value="Genomic_DNA"/>
</dbReference>
<dbReference type="PROSITE" id="PS00165">
    <property type="entry name" value="DEHYDRATASE_SER_THR"/>
    <property type="match status" value="1"/>
</dbReference>
<dbReference type="InterPro" id="IPR001926">
    <property type="entry name" value="TrpB-like_PALP"/>
</dbReference>
<evidence type="ECO:0000256" key="8">
    <source>
        <dbReference type="ARBA" id="ARBA00022842"/>
    </source>
</evidence>
<reference evidence="14" key="2">
    <citation type="submission" date="2020-09" db="EMBL/GenBank/DDBJ databases">
        <authorList>
            <person name="Sun Q."/>
            <person name="Zhou Y."/>
        </authorList>
    </citation>
    <scope>NUCLEOTIDE SEQUENCE</scope>
    <source>
        <strain evidence="14">CGMCC 4.7430</strain>
    </source>
</reference>
<comment type="cofactor">
    <cofactor evidence="2">
        <name>Ca(2+)</name>
        <dbReference type="ChEBI" id="CHEBI:29108"/>
    </cofactor>
</comment>
<dbReference type="Proteomes" id="UP000660745">
    <property type="component" value="Unassembled WGS sequence"/>
</dbReference>
<organism evidence="14 15">
    <name type="scientific">Nonomuraea glycinis</name>
    <dbReference type="NCBI Taxonomy" id="2047744"/>
    <lineage>
        <taxon>Bacteria</taxon>
        <taxon>Bacillati</taxon>
        <taxon>Actinomycetota</taxon>
        <taxon>Actinomycetes</taxon>
        <taxon>Streptosporangiales</taxon>
        <taxon>Streptosporangiaceae</taxon>
        <taxon>Nonomuraea</taxon>
    </lineage>
</organism>
<evidence type="ECO:0000256" key="7">
    <source>
        <dbReference type="ARBA" id="ARBA00012096"/>
    </source>
</evidence>
<protein>
    <recommendedName>
        <fullName evidence="7">threonine ammonia-lyase</fullName>
        <ecNumber evidence="7">4.3.1.19</ecNumber>
    </recommendedName>
    <alternativeName>
        <fullName evidence="12">Threonine deaminase</fullName>
    </alternativeName>
</protein>
<dbReference type="PANTHER" id="PTHR43050">
    <property type="entry name" value="SERINE / THREONINE RACEMASE FAMILY MEMBER"/>
    <property type="match status" value="1"/>
</dbReference>
<keyword evidence="15" id="KW-1185">Reference proteome</keyword>
<dbReference type="InterPro" id="IPR000634">
    <property type="entry name" value="Ser/Thr_deHydtase_PyrdxlP-BS"/>
</dbReference>
<dbReference type="GO" id="GO:0000287">
    <property type="term" value="F:magnesium ion binding"/>
    <property type="evidence" value="ECO:0007669"/>
    <property type="project" value="TreeGrafter"/>
</dbReference>
<dbReference type="GO" id="GO:0003941">
    <property type="term" value="F:L-serine ammonia-lyase activity"/>
    <property type="evidence" value="ECO:0007669"/>
    <property type="project" value="TreeGrafter"/>
</dbReference>
<dbReference type="PANTHER" id="PTHR43050:SF1">
    <property type="entry name" value="SERINE RACEMASE"/>
    <property type="match status" value="1"/>
</dbReference>
<dbReference type="GO" id="GO:0018114">
    <property type="term" value="F:threonine racemase activity"/>
    <property type="evidence" value="ECO:0007669"/>
    <property type="project" value="TreeGrafter"/>
</dbReference>
<evidence type="ECO:0000259" key="13">
    <source>
        <dbReference type="Pfam" id="PF00291"/>
    </source>
</evidence>
<dbReference type="GO" id="GO:0030170">
    <property type="term" value="F:pyridoxal phosphate binding"/>
    <property type="evidence" value="ECO:0007669"/>
    <property type="project" value="InterPro"/>
</dbReference>
<evidence type="ECO:0000313" key="14">
    <source>
        <dbReference type="EMBL" id="GGP01997.1"/>
    </source>
</evidence>
<reference evidence="14" key="1">
    <citation type="journal article" date="2014" name="Int. J. Syst. Evol. Microbiol.">
        <title>Complete genome sequence of Corynebacterium casei LMG S-19264T (=DSM 44701T), isolated from a smear-ripened cheese.</title>
        <authorList>
            <consortium name="US DOE Joint Genome Institute (JGI-PGF)"/>
            <person name="Walter F."/>
            <person name="Albersmeier A."/>
            <person name="Kalinowski J."/>
            <person name="Ruckert C."/>
        </authorList>
    </citation>
    <scope>NUCLEOTIDE SEQUENCE</scope>
    <source>
        <strain evidence="14">CGMCC 4.7430</strain>
    </source>
</reference>
<dbReference type="Pfam" id="PF00291">
    <property type="entry name" value="PALP"/>
    <property type="match status" value="1"/>
</dbReference>
<dbReference type="AlphaFoldDB" id="A0A918A1J5"/>
<feature type="domain" description="Tryptophan synthase beta chain-like PALP" evidence="13">
    <location>
        <begin position="25"/>
        <end position="308"/>
    </location>
</feature>
<evidence type="ECO:0000256" key="12">
    <source>
        <dbReference type="ARBA" id="ARBA00031427"/>
    </source>
</evidence>
<comment type="cofactor">
    <cofactor evidence="3">
        <name>pyridoxal 5'-phosphate</name>
        <dbReference type="ChEBI" id="CHEBI:597326"/>
    </cofactor>
</comment>
<evidence type="ECO:0000256" key="9">
    <source>
        <dbReference type="ARBA" id="ARBA00022898"/>
    </source>
</evidence>
<dbReference type="GO" id="GO:0004794">
    <property type="term" value="F:threonine deaminase activity"/>
    <property type="evidence" value="ECO:0007669"/>
    <property type="project" value="UniProtKB-EC"/>
</dbReference>
<evidence type="ECO:0000313" key="15">
    <source>
        <dbReference type="Proteomes" id="UP000660745"/>
    </source>
</evidence>
<comment type="cofactor">
    <cofactor evidence="4">
        <name>Mn(2+)</name>
        <dbReference type="ChEBI" id="CHEBI:29035"/>
    </cofactor>
</comment>
<evidence type="ECO:0000256" key="3">
    <source>
        <dbReference type="ARBA" id="ARBA00001933"/>
    </source>
</evidence>
<dbReference type="EC" id="4.3.1.19" evidence="7"/>
<dbReference type="GO" id="GO:0005524">
    <property type="term" value="F:ATP binding"/>
    <property type="evidence" value="ECO:0007669"/>
    <property type="project" value="TreeGrafter"/>
</dbReference>
<proteinExistence type="inferred from homology"/>
<comment type="similarity">
    <text evidence="6">Belongs to the serine/threonine dehydratase family.</text>
</comment>
<comment type="caution">
    <text evidence="14">The sequence shown here is derived from an EMBL/GenBank/DDBJ whole genome shotgun (WGS) entry which is preliminary data.</text>
</comment>
<gene>
    <name evidence="14" type="ORF">GCM10012278_07470</name>
</gene>
<dbReference type="RefSeq" id="WP_189137006.1">
    <property type="nucleotide sequence ID" value="NZ_BMNK01000001.1"/>
</dbReference>
<accession>A0A918A1J5</accession>
<comment type="function">
    <text evidence="11">Catalyzes the anaerobic formation of alpha-ketobutyrate and ammonia from threonine in a two-step reaction. The first step involved a dehydration of threonine and a production of enamine intermediates (aminocrotonate), which tautomerizes to its imine form (iminobutyrate). Both intermediates are unstable and short-lived. The second step is the nonenzymatic hydrolysis of the enamine/imine intermediates to form 2-ketobutyrate and free ammonia. In the low water environment of the cell, the second step is accelerated by RidA.</text>
</comment>
<dbReference type="GO" id="GO:0030378">
    <property type="term" value="F:serine racemase activity"/>
    <property type="evidence" value="ECO:0007669"/>
    <property type="project" value="TreeGrafter"/>
</dbReference>
<dbReference type="FunFam" id="3.40.50.1100:FF:000005">
    <property type="entry name" value="Threonine dehydratase catabolic"/>
    <property type="match status" value="1"/>
</dbReference>
<evidence type="ECO:0000256" key="10">
    <source>
        <dbReference type="ARBA" id="ARBA00023239"/>
    </source>
</evidence>
<dbReference type="Gene3D" id="3.40.50.1100">
    <property type="match status" value="2"/>
</dbReference>
<evidence type="ECO:0000256" key="11">
    <source>
        <dbReference type="ARBA" id="ARBA00025527"/>
    </source>
</evidence>
<evidence type="ECO:0000256" key="1">
    <source>
        <dbReference type="ARBA" id="ARBA00001274"/>
    </source>
</evidence>
<evidence type="ECO:0000256" key="4">
    <source>
        <dbReference type="ARBA" id="ARBA00001936"/>
    </source>
</evidence>
<evidence type="ECO:0000256" key="2">
    <source>
        <dbReference type="ARBA" id="ARBA00001913"/>
    </source>
</evidence>
<dbReference type="SUPFAM" id="SSF53686">
    <property type="entry name" value="Tryptophan synthase beta subunit-like PLP-dependent enzymes"/>
    <property type="match status" value="1"/>
</dbReference>
<sequence>MEPPLTAADVVVLDDVLEAAERLEPHLPRTPLHRLRTAGNRPVWLKAEHGQPTGSFKIRGALFAMLKLHDARALPGVVATSSGNHGRAVAHSAAILKVAAIVVVPHSAPQVKIDALRALGAEVVVTDPGSLDAVAVDIRDRHGLALIGCDLPDVIAGQGTVGLELAAQCRELSTVYLPTGTGSLLAGTAVALKGLGGTTRVIGVEPELAADACESFRRGELTAWPVADTYRTVADGLRVPSLGPYAWPLVRRLADAMETVSETEITRAARLLAESEGIVAEPSGAVACAAMLRGRGRDRGPVAAVMSGGNVSPAWHRSLLDSR</sequence>
<evidence type="ECO:0000256" key="6">
    <source>
        <dbReference type="ARBA" id="ARBA00010869"/>
    </source>
</evidence>